<dbReference type="InterPro" id="IPR003829">
    <property type="entry name" value="Pirin_N_dom"/>
</dbReference>
<dbReference type="InterPro" id="IPR011051">
    <property type="entry name" value="RmlC_Cupin_sf"/>
</dbReference>
<comment type="similarity">
    <text evidence="1 2">Belongs to the pirin family.</text>
</comment>
<dbReference type="Pfam" id="PF02678">
    <property type="entry name" value="Pirin"/>
    <property type="match status" value="1"/>
</dbReference>
<proteinExistence type="inferred from homology"/>
<feature type="domain" description="Pirin C-terminal" evidence="4">
    <location>
        <begin position="203"/>
        <end position="302"/>
    </location>
</feature>
<accession>A0ABT7WH61</accession>
<dbReference type="CDD" id="cd02909">
    <property type="entry name" value="cupin_pirin_N"/>
    <property type="match status" value="1"/>
</dbReference>
<dbReference type="Proteomes" id="UP001174839">
    <property type="component" value="Unassembled WGS sequence"/>
</dbReference>
<evidence type="ECO:0000313" key="5">
    <source>
        <dbReference type="EMBL" id="MDM9632198.1"/>
    </source>
</evidence>
<dbReference type="EMBL" id="JAUDUY010000006">
    <property type="protein sequence ID" value="MDM9632198.1"/>
    <property type="molecule type" value="Genomic_DNA"/>
</dbReference>
<evidence type="ECO:0000259" key="4">
    <source>
        <dbReference type="Pfam" id="PF05726"/>
    </source>
</evidence>
<dbReference type="InterPro" id="IPR014710">
    <property type="entry name" value="RmlC-like_jellyroll"/>
</dbReference>
<dbReference type="RefSeq" id="WP_289725563.1">
    <property type="nucleotide sequence ID" value="NZ_JAUDUY010000006.1"/>
</dbReference>
<evidence type="ECO:0000259" key="3">
    <source>
        <dbReference type="Pfam" id="PF02678"/>
    </source>
</evidence>
<dbReference type="InterPro" id="IPR008778">
    <property type="entry name" value="Pirin_C_dom"/>
</dbReference>
<dbReference type="PANTHER" id="PTHR13903">
    <property type="entry name" value="PIRIN-RELATED"/>
    <property type="match status" value="1"/>
</dbReference>
<sequence length="331" mass="36660">MKTDSIAIFPLGFPWETEDPFLFCVHHLDHYPKGNSDMGPDASLSGRPLGNDFVIKDGWRMYHGTTIPGFPSHPHRGFETITIVTKGYCDHSDSLGASARFGNGDVQWMTAGRGVQHSEMFPLLREDAPNTLELFQIWLNLPAAKKMAEPHFKMLWNKDIPQISDSGWELRLISGLFSGKQGPEAPPDSWAADPDNGVLIALVSLEPGAVFEIPAASKDSKRRIFMLEGGEIDLGGQTLQTGLGAKLPASSLTLKNGAGNARFLWLEGKPISEPVAKYGPFVMNDSDEIQRAMNEYQLTRFGGWPWPYPDNVHPREKGRFAQYPDGKIIEP</sequence>
<gene>
    <name evidence="5" type="ORF">QU605_11990</name>
</gene>
<evidence type="ECO:0000256" key="1">
    <source>
        <dbReference type="ARBA" id="ARBA00008416"/>
    </source>
</evidence>
<feature type="domain" description="Pirin N-terminal" evidence="3">
    <location>
        <begin position="61"/>
        <end position="139"/>
    </location>
</feature>
<evidence type="ECO:0000313" key="6">
    <source>
        <dbReference type="Proteomes" id="UP001174839"/>
    </source>
</evidence>
<evidence type="ECO:0000256" key="2">
    <source>
        <dbReference type="RuleBase" id="RU003457"/>
    </source>
</evidence>
<organism evidence="5 6">
    <name type="scientific">Robiginitalea aurantiaca</name>
    <dbReference type="NCBI Taxonomy" id="3056915"/>
    <lineage>
        <taxon>Bacteria</taxon>
        <taxon>Pseudomonadati</taxon>
        <taxon>Bacteroidota</taxon>
        <taxon>Flavobacteriia</taxon>
        <taxon>Flavobacteriales</taxon>
        <taxon>Flavobacteriaceae</taxon>
        <taxon>Robiginitalea</taxon>
    </lineage>
</organism>
<keyword evidence="6" id="KW-1185">Reference proteome</keyword>
<dbReference type="SUPFAM" id="SSF51182">
    <property type="entry name" value="RmlC-like cupins"/>
    <property type="match status" value="1"/>
</dbReference>
<dbReference type="Pfam" id="PF05726">
    <property type="entry name" value="Pirin_C"/>
    <property type="match status" value="1"/>
</dbReference>
<comment type="caution">
    <text evidence="5">The sequence shown here is derived from an EMBL/GenBank/DDBJ whole genome shotgun (WGS) entry which is preliminary data.</text>
</comment>
<protein>
    <submittedName>
        <fullName evidence="5">Pirin family protein</fullName>
    </submittedName>
</protein>
<reference evidence="5" key="1">
    <citation type="submission" date="2023-06" db="EMBL/GenBank/DDBJ databases">
        <title>Robiginitalea aurantiacus sp. nov. and Algoriphagus sediminis sp. nov., isolated from coastal sediment.</title>
        <authorList>
            <person name="Zhou Z.Y."/>
            <person name="An J."/>
            <person name="Jia Y.W."/>
            <person name="Du Z.J."/>
        </authorList>
    </citation>
    <scope>NUCLEOTIDE SEQUENCE</scope>
    <source>
        <strain evidence="5">M39</strain>
    </source>
</reference>
<name>A0ABT7WH61_9FLAO</name>
<dbReference type="PANTHER" id="PTHR13903:SF8">
    <property type="entry name" value="PIRIN"/>
    <property type="match status" value="1"/>
</dbReference>
<dbReference type="Gene3D" id="2.60.120.10">
    <property type="entry name" value="Jelly Rolls"/>
    <property type="match status" value="2"/>
</dbReference>
<dbReference type="InterPro" id="IPR012093">
    <property type="entry name" value="Pirin"/>
</dbReference>